<dbReference type="PANTHER" id="PTHR30535">
    <property type="entry name" value="VITAMIN B12-BINDING PROTEIN"/>
    <property type="match status" value="1"/>
</dbReference>
<dbReference type="InterPro" id="IPR002491">
    <property type="entry name" value="ABC_transptr_periplasmic_BD"/>
</dbReference>
<evidence type="ECO:0000313" key="4">
    <source>
        <dbReference type="Proteomes" id="UP000000493"/>
    </source>
</evidence>
<dbReference type="RefSeq" id="WP_013929589.1">
    <property type="nucleotide sequence ID" value="NC_015703.1"/>
</dbReference>
<keyword evidence="1" id="KW-0732">Signal</keyword>
<protein>
    <submittedName>
        <fullName evidence="3">ABC-type transporter, periplasmic subunit</fullName>
    </submittedName>
</protein>
<keyword evidence="4" id="KW-1185">Reference proteome</keyword>
<proteinExistence type="predicted"/>
<accession>A0A7U3ZN46</accession>
<evidence type="ECO:0000256" key="1">
    <source>
        <dbReference type="ARBA" id="ARBA00022729"/>
    </source>
</evidence>
<feature type="domain" description="Fe/B12 periplasmic-binding" evidence="2">
    <location>
        <begin position="21"/>
        <end position="262"/>
    </location>
</feature>
<dbReference type="InterPro" id="IPR054828">
    <property type="entry name" value="Vit_B12_bind_prot"/>
</dbReference>
<dbReference type="SUPFAM" id="SSF53807">
    <property type="entry name" value="Helical backbone' metal receptor"/>
    <property type="match status" value="1"/>
</dbReference>
<dbReference type="KEGG" id="rsi:Runsl_3931"/>
<dbReference type="PANTHER" id="PTHR30535:SF35">
    <property type="entry name" value="PERIPLASMIC BINDING PROTEIN"/>
    <property type="match status" value="1"/>
</dbReference>
<dbReference type="InterPro" id="IPR050902">
    <property type="entry name" value="ABC_Transporter_SBP"/>
</dbReference>
<dbReference type="EMBL" id="CP002859">
    <property type="protein sequence ID" value="AEI50286.1"/>
    <property type="molecule type" value="Genomic_DNA"/>
</dbReference>
<dbReference type="AlphaFoldDB" id="A0A7U3ZN46"/>
<organism evidence="3 4">
    <name type="scientific">Runella slithyformis (strain ATCC 29530 / DSM 19594 / LMG 11500 / NCIMB 11436 / LSU 4)</name>
    <dbReference type="NCBI Taxonomy" id="761193"/>
    <lineage>
        <taxon>Bacteria</taxon>
        <taxon>Pseudomonadati</taxon>
        <taxon>Bacteroidota</taxon>
        <taxon>Cytophagia</taxon>
        <taxon>Cytophagales</taxon>
        <taxon>Spirosomataceae</taxon>
        <taxon>Runella</taxon>
    </lineage>
</organism>
<dbReference type="Gene3D" id="3.40.50.1980">
    <property type="entry name" value="Nitrogenase molybdenum iron protein domain"/>
    <property type="match status" value="2"/>
</dbReference>
<dbReference type="Pfam" id="PF01497">
    <property type="entry name" value="Peripla_BP_2"/>
    <property type="match status" value="1"/>
</dbReference>
<name>A0A7U3ZN46_RUNSL</name>
<dbReference type="NCBIfam" id="NF038402">
    <property type="entry name" value="TroA_like"/>
    <property type="match status" value="1"/>
</dbReference>
<reference evidence="4" key="1">
    <citation type="submission" date="2011-06" db="EMBL/GenBank/DDBJ databases">
        <title>The complete genome of chromosome of Runella slithyformis DSM 19594.</title>
        <authorList>
            <consortium name="US DOE Joint Genome Institute (JGI-PGF)"/>
            <person name="Lucas S."/>
            <person name="Han J."/>
            <person name="Lapidus A."/>
            <person name="Bruce D."/>
            <person name="Goodwin L."/>
            <person name="Pitluck S."/>
            <person name="Peters L."/>
            <person name="Kyrpides N."/>
            <person name="Mavromatis K."/>
            <person name="Ivanova N."/>
            <person name="Ovchinnikova G."/>
            <person name="Zhang X."/>
            <person name="Misra M."/>
            <person name="Detter J.C."/>
            <person name="Tapia R."/>
            <person name="Han C."/>
            <person name="Land M."/>
            <person name="Hauser L."/>
            <person name="Markowitz V."/>
            <person name="Cheng J.-F."/>
            <person name="Hugenholtz P."/>
            <person name="Woyke T."/>
            <person name="Wu D."/>
            <person name="Tindall B."/>
            <person name="Faehrich R."/>
            <person name="Brambilla E."/>
            <person name="Klenk H.-P."/>
            <person name="Eisen J.A."/>
        </authorList>
    </citation>
    <scope>NUCLEOTIDE SEQUENCE [LARGE SCALE GENOMIC DNA]</scope>
    <source>
        <strain evidence="4">ATCC 29530 / DSM 19594 / LMG 11500 / NCIMB 11436 / LSU 4</strain>
    </source>
</reference>
<dbReference type="Proteomes" id="UP000000493">
    <property type="component" value="Chromosome"/>
</dbReference>
<evidence type="ECO:0000313" key="3">
    <source>
        <dbReference type="EMBL" id="AEI50286.1"/>
    </source>
</evidence>
<reference evidence="3 4" key="2">
    <citation type="journal article" date="2012" name="Stand. Genomic Sci.">
        <title>Complete genome sequence of the aquatic bacterium Runella slithyformis type strain (LSU 4(T)).</title>
        <authorList>
            <person name="Copeland A."/>
            <person name="Zhang X."/>
            <person name="Misra M."/>
            <person name="Lapidus A."/>
            <person name="Nolan M."/>
            <person name="Lucas S."/>
            <person name="Deshpande S."/>
            <person name="Cheng J.F."/>
            <person name="Tapia R."/>
            <person name="Goodwin L.A."/>
            <person name="Pitluck S."/>
            <person name="Liolios K."/>
            <person name="Pagani I."/>
            <person name="Ivanova N."/>
            <person name="Mikhailova N."/>
            <person name="Pati A."/>
            <person name="Chen A."/>
            <person name="Palaniappan K."/>
            <person name="Land M."/>
            <person name="Hauser L."/>
            <person name="Pan C."/>
            <person name="Jeffries C.D."/>
            <person name="Detter J.C."/>
            <person name="Brambilla E.M."/>
            <person name="Rohde M."/>
            <person name="Djao O.D."/>
            <person name="Goker M."/>
            <person name="Sikorski J."/>
            <person name="Tindall B.J."/>
            <person name="Woyke T."/>
            <person name="Bristow J."/>
            <person name="Eisen J.A."/>
            <person name="Markowitz V."/>
            <person name="Hugenholtz P."/>
            <person name="Kyrpides N.C."/>
            <person name="Klenk H.P."/>
            <person name="Mavromatis K."/>
        </authorList>
    </citation>
    <scope>NUCLEOTIDE SEQUENCE [LARGE SCALE GENOMIC DNA]</scope>
    <source>
        <strain evidence="4">ATCC 29530 / DSM 19594 / LMG 11500 / NCIMB 11436 / LSU 4</strain>
    </source>
</reference>
<gene>
    <name evidence="3" type="ordered locus">Runsl_3931</name>
</gene>
<dbReference type="PROSITE" id="PS50983">
    <property type="entry name" value="FE_B12_PBP"/>
    <property type="match status" value="1"/>
</dbReference>
<evidence type="ECO:0000259" key="2">
    <source>
        <dbReference type="PROSITE" id="PS50983"/>
    </source>
</evidence>
<sequence>MRFSVKDQLNHEILLPGLPRRIVSLVPSQTELLFDLGLGSSIVGITNYCIYPTDKVKGLTKVGGTKNFNIEVIKKLSPDLIIGNKEENEREGIEALKKYFPVWMSNIICLDDALDMITGIGTLTGKTPEAENIVSSIQRSFSLLQYSNTFSKSVAYLIWRKPYMVAASHTFIDDMLQRAGFTNAFASLLRYPYITAVQLQEAQPAYIFLSSEPYPFKEKHLAEFQALCPTSTVLVVDGELFSWYGSRLEHSAAYFSKLVLLG</sequence>